<proteinExistence type="predicted"/>
<feature type="compositionally biased region" description="Low complexity" evidence="1">
    <location>
        <begin position="395"/>
        <end position="408"/>
    </location>
</feature>
<keyword evidence="3" id="KW-1185">Reference proteome</keyword>
<evidence type="ECO:0000313" key="2">
    <source>
        <dbReference type="EMBL" id="CAJ1400356.1"/>
    </source>
</evidence>
<dbReference type="AlphaFoldDB" id="A0AA36NEH7"/>
<accession>A0AA36NEH7</accession>
<reference evidence="2" key="1">
    <citation type="submission" date="2023-08" db="EMBL/GenBank/DDBJ databases">
        <authorList>
            <person name="Chen Y."/>
            <person name="Shah S."/>
            <person name="Dougan E. K."/>
            <person name="Thang M."/>
            <person name="Chan C."/>
        </authorList>
    </citation>
    <scope>NUCLEOTIDE SEQUENCE</scope>
</reference>
<feature type="region of interest" description="Disordered" evidence="1">
    <location>
        <begin position="314"/>
        <end position="367"/>
    </location>
</feature>
<organism evidence="2 3">
    <name type="scientific">Effrenium voratum</name>
    <dbReference type="NCBI Taxonomy" id="2562239"/>
    <lineage>
        <taxon>Eukaryota</taxon>
        <taxon>Sar</taxon>
        <taxon>Alveolata</taxon>
        <taxon>Dinophyceae</taxon>
        <taxon>Suessiales</taxon>
        <taxon>Symbiodiniaceae</taxon>
        <taxon>Effrenium</taxon>
    </lineage>
</organism>
<feature type="compositionally biased region" description="Low complexity" evidence="1">
    <location>
        <begin position="46"/>
        <end position="79"/>
    </location>
</feature>
<feature type="region of interest" description="Disordered" evidence="1">
    <location>
        <begin position="165"/>
        <end position="204"/>
    </location>
</feature>
<sequence>MLQYMPGFGRVTAGDSDDGSPVNDFADEPAGPNPLRGIPMSIRPLSPRTAARCAARAAEASPSPSSSSVAQSRSLAGSSPQMFGSPRSASPTQHLTAERLYWAEIFEREIQGLRQVLEEKTEGCVATVEKMRGEILNSVQEEVASATDSFAALLSSLEERVRREQQASFQAAMEAARQEFSPQSSPRHDVPAQQPATPEASLERSKLRKLDGLVEELSLRVDGLHVKLEEQLTAALAEERKTRGKAISDVCQYVEHYVALQETDAKTEKWRTDNAVAGLEDRVQVLETALGNYLFPASSAAPAAVSALNARSDLRSSTGAPGSDKHFPSSTGRSSESTSPRTWPNFRHDAGQRDPRESQPSSSGVGLPLFSEEMKESLKHIVRKVGNTMSTERNGGSASLPSAGAAAAETPYRPEGGTEPPMWHAPDGTRQ</sequence>
<feature type="region of interest" description="Disordered" evidence="1">
    <location>
        <begin position="381"/>
        <end position="431"/>
    </location>
</feature>
<dbReference type="Proteomes" id="UP001178507">
    <property type="component" value="Unassembled WGS sequence"/>
</dbReference>
<name>A0AA36NEH7_9DINO</name>
<feature type="compositionally biased region" description="Low complexity" evidence="1">
    <location>
        <begin position="328"/>
        <end position="342"/>
    </location>
</feature>
<protein>
    <submittedName>
        <fullName evidence="2">Uncharacterized protein</fullName>
    </submittedName>
</protein>
<feature type="compositionally biased region" description="Basic and acidic residues" evidence="1">
    <location>
        <begin position="346"/>
        <end position="357"/>
    </location>
</feature>
<evidence type="ECO:0000313" key="3">
    <source>
        <dbReference type="Proteomes" id="UP001178507"/>
    </source>
</evidence>
<dbReference type="EMBL" id="CAUJNA010003369">
    <property type="protein sequence ID" value="CAJ1400356.1"/>
    <property type="molecule type" value="Genomic_DNA"/>
</dbReference>
<gene>
    <name evidence="2" type="ORF">EVOR1521_LOCUS23701</name>
</gene>
<feature type="region of interest" description="Disordered" evidence="1">
    <location>
        <begin position="1"/>
        <end position="93"/>
    </location>
</feature>
<comment type="caution">
    <text evidence="2">The sequence shown here is derived from an EMBL/GenBank/DDBJ whole genome shotgun (WGS) entry which is preliminary data.</text>
</comment>
<evidence type="ECO:0000256" key="1">
    <source>
        <dbReference type="SAM" id="MobiDB-lite"/>
    </source>
</evidence>